<name>A0A6L8LFC7_9RHOB</name>
<gene>
    <name evidence="1" type="ORF">GR167_03945</name>
</gene>
<reference evidence="1 2" key="1">
    <citation type="submission" date="2020-01" db="EMBL/GenBank/DDBJ databases">
        <authorList>
            <person name="Chen S."/>
        </authorList>
    </citation>
    <scope>NUCLEOTIDE SEQUENCE [LARGE SCALE GENOMIC DNA]</scope>
    <source>
        <strain evidence="1 2">GS-10</strain>
    </source>
</reference>
<proteinExistence type="predicted"/>
<evidence type="ECO:0000313" key="1">
    <source>
        <dbReference type="EMBL" id="MYM54443.1"/>
    </source>
</evidence>
<evidence type="ECO:0008006" key="3">
    <source>
        <dbReference type="Google" id="ProtNLM"/>
    </source>
</evidence>
<dbReference type="RefSeq" id="WP_160972136.1">
    <property type="nucleotide sequence ID" value="NZ_WWEN01000002.1"/>
</dbReference>
<sequence>MPDAAGVYVISQQANPVPIYIGLTAEKRGLRGRISKFHRSAINGVGNHAGGRTYHRLFGAEVSGLSLRYHQVEDFKFEASLFHAYVADVERRLIWEDVEAQGALPVCNSE</sequence>
<keyword evidence="2" id="KW-1185">Reference proteome</keyword>
<dbReference type="EMBL" id="WWEN01000002">
    <property type="protein sequence ID" value="MYM54443.1"/>
    <property type="molecule type" value="Genomic_DNA"/>
</dbReference>
<accession>A0A6L8LFC7</accession>
<protein>
    <recommendedName>
        <fullName evidence="3">GIY-YIG domain-containing protein</fullName>
    </recommendedName>
</protein>
<dbReference type="Proteomes" id="UP000479043">
    <property type="component" value="Unassembled WGS sequence"/>
</dbReference>
<organism evidence="1 2">
    <name type="scientific">Thalassovita mangrovi</name>
    <dbReference type="NCBI Taxonomy" id="2692236"/>
    <lineage>
        <taxon>Bacteria</taxon>
        <taxon>Pseudomonadati</taxon>
        <taxon>Pseudomonadota</taxon>
        <taxon>Alphaproteobacteria</taxon>
        <taxon>Rhodobacterales</taxon>
        <taxon>Roseobacteraceae</taxon>
        <taxon>Thalassovita</taxon>
    </lineage>
</organism>
<comment type="caution">
    <text evidence="1">The sequence shown here is derived from an EMBL/GenBank/DDBJ whole genome shotgun (WGS) entry which is preliminary data.</text>
</comment>
<dbReference type="AlphaFoldDB" id="A0A6L8LFC7"/>
<evidence type="ECO:0000313" key="2">
    <source>
        <dbReference type="Proteomes" id="UP000479043"/>
    </source>
</evidence>